<organism evidence="2 3">
    <name type="scientific">Bacillus thuringiensis serovar pingluonsis</name>
    <dbReference type="NCBI Taxonomy" id="180881"/>
    <lineage>
        <taxon>Bacteria</taxon>
        <taxon>Bacillati</taxon>
        <taxon>Bacillota</taxon>
        <taxon>Bacilli</taxon>
        <taxon>Bacillales</taxon>
        <taxon>Bacillaceae</taxon>
        <taxon>Bacillus</taxon>
        <taxon>Bacillus cereus group</taxon>
    </lineage>
</organism>
<evidence type="ECO:0000313" key="3">
    <source>
        <dbReference type="Proteomes" id="UP000195089"/>
    </source>
</evidence>
<gene>
    <name evidence="2" type="ORF">BK742_03710</name>
</gene>
<accession>A0A243BMC6</accession>
<sequence length="67" mass="7718">MINTLINIKEVATLLLLICSFLYIRQLRKSKREGKASKFEIAMYIVTWLAIALYAISYCILHLGNLN</sequence>
<feature type="transmembrane region" description="Helical" evidence="1">
    <location>
        <begin position="45"/>
        <end position="64"/>
    </location>
</feature>
<dbReference type="EMBL" id="NFDL01000013">
    <property type="protein sequence ID" value="OTY48330.1"/>
    <property type="molecule type" value="Genomic_DNA"/>
</dbReference>
<name>A0A243BMC6_BACTU</name>
<dbReference type="AlphaFoldDB" id="A0A243BMC6"/>
<comment type="caution">
    <text evidence="2">The sequence shown here is derived from an EMBL/GenBank/DDBJ whole genome shotgun (WGS) entry which is preliminary data.</text>
</comment>
<protein>
    <submittedName>
        <fullName evidence="2">Uncharacterized protein</fullName>
    </submittedName>
</protein>
<dbReference type="Proteomes" id="UP000195089">
    <property type="component" value="Unassembled WGS sequence"/>
</dbReference>
<keyword evidence="1" id="KW-0812">Transmembrane</keyword>
<evidence type="ECO:0000256" key="1">
    <source>
        <dbReference type="SAM" id="Phobius"/>
    </source>
</evidence>
<keyword evidence="1" id="KW-0472">Membrane</keyword>
<proteinExistence type="predicted"/>
<reference evidence="2 3" key="1">
    <citation type="submission" date="2016-10" db="EMBL/GenBank/DDBJ databases">
        <title>Comparative genomics of Bacillus thuringiensis reveals a path to pathogens against multiple invertebrate hosts.</title>
        <authorList>
            <person name="Zheng J."/>
            <person name="Gao Q."/>
            <person name="Liu H."/>
            <person name="Peng D."/>
            <person name="Ruan L."/>
            <person name="Sun M."/>
        </authorList>
    </citation>
    <scope>NUCLEOTIDE SEQUENCE [LARGE SCALE GENOMIC DNA]</scope>
    <source>
        <strain evidence="2">BGSC 4BX1</strain>
    </source>
</reference>
<feature type="transmembrane region" description="Helical" evidence="1">
    <location>
        <begin position="6"/>
        <end position="24"/>
    </location>
</feature>
<evidence type="ECO:0000313" key="2">
    <source>
        <dbReference type="EMBL" id="OTY48330.1"/>
    </source>
</evidence>
<keyword evidence="1" id="KW-1133">Transmembrane helix</keyword>